<feature type="repeat" description="TPR" evidence="1">
    <location>
        <begin position="986"/>
        <end position="1019"/>
    </location>
</feature>
<evidence type="ECO:0000313" key="4">
    <source>
        <dbReference type="Proteomes" id="UP001055453"/>
    </source>
</evidence>
<keyword evidence="1" id="KW-0802">TPR repeat</keyword>
<dbReference type="PANTHER" id="PTHR47691">
    <property type="entry name" value="REGULATOR-RELATED"/>
    <property type="match status" value="1"/>
</dbReference>
<name>A0ABM7Z0I1_NOSCO</name>
<dbReference type="Proteomes" id="UP001055453">
    <property type="component" value="Chromosome"/>
</dbReference>
<proteinExistence type="predicted"/>
<feature type="repeat" description="TPR" evidence="1">
    <location>
        <begin position="1066"/>
        <end position="1099"/>
    </location>
</feature>
<dbReference type="Pfam" id="PF13424">
    <property type="entry name" value="TPR_12"/>
    <property type="match status" value="1"/>
</dbReference>
<protein>
    <recommendedName>
        <fullName evidence="2">CHAT domain-containing protein</fullName>
    </recommendedName>
</protein>
<evidence type="ECO:0000313" key="3">
    <source>
        <dbReference type="EMBL" id="BDI16471.1"/>
    </source>
</evidence>
<dbReference type="Gene3D" id="1.25.40.10">
    <property type="entry name" value="Tetratricopeptide repeat domain"/>
    <property type="match status" value="2"/>
</dbReference>
<dbReference type="EMBL" id="AP025732">
    <property type="protein sequence ID" value="BDI16471.1"/>
    <property type="molecule type" value="Genomic_DNA"/>
</dbReference>
<dbReference type="Pfam" id="PF13181">
    <property type="entry name" value="TPR_8"/>
    <property type="match status" value="1"/>
</dbReference>
<sequence length="1198" mass="136604">MAQNWLRITHQNDKIQLSWQRGYESPRFASEVTFQQPFDEENAAELRWYLEDYLKFPYGIYPDNAVKIEQKLQHWGQQLFELVFRSTEKGREFFQEATREGLDNCELGIISDNAEVLNLPWELLYSPDYQFLAPSLAGIYRSLSSQGVKAPLPAMPDDQLNILLVIARPYDQQDVGFKTIARPLLAALQPIRQRVNLKVLRPPSLKAFEAELQANKGFYHIVHFDGHGNFDSETQGVLVFEDEQGNEQAVSAREIAQYLTDCRVPIFVLNACKSGQVGEEAFSSVAGQLVKLGAKGVVAMAYSVYAKGAEHFIGRLYGELVRGECIATAVAAGRKSMSIDKMRPSPKGNLPLQDWLVPVLYQQEPYTPFVPKKTAPSFADLMAQTDNTPESSKAVSLPDESAFGFIGRDYEILRLERAFRQNHLVLVQGMGGVGKTELAAGFARWLNDTQGRTGGMFFTSFEQGAGLSQVINQIGRALGGERFSQMMPDKQEDVVWQYLQTNSCLLIWDNFEPVNGFPTGNEPLLSEEERNKLKRFLKELRGGKSWVLITSRREEPWLDCGYSLINLRGLSEADAQELAAKILQTVGVERKNLPAEYLELLKLLGGHPLSLRVVLPHLKTQTPVQLIEALRRGLDTFRGQEEEGREKSLTVSLDYSFAKLSEKAQRHLPFLALFCERVDVETFNKFLNIDDDPIDLKQAYQALFEENLKTEDWLKILHEASEVGILEYLGQTIYKIHPALPWYLRQKLLVSKTAKEVTQLEKKLLILYMFLAAANDPEKNGNAEWAIRILLIEEPNLLQNLRLAEQQQEWYPALKILRALGQVYDIQGFSTEFRSLRQRALSQVGTTLAEAKTKGQEAFDFWMYLRGMDAVEEVRLGKPEIAKKIHQEILGGLTALNDLSKNDDIAVANYNLGLAAREERDFDGAFLYYQNALVFFENAADFYNVAGVYYELGITARMQCNFELATQYYQKAFHIYQDYPDLYRIAGIYQEMGVLAVYENDYTQAVMNYKKALRIVEDFGDYDFAAGIYHQLGQAAQKQKDFENAKVYYKKSMQIYEDENNLYQASDEYHSLGEIAKLQKKYSEAIAYFQKSFEIQFSLENWYKVAGTLTEWGEVLEIQGKLNEALKIYLQAFAIDTQHNIKEIGSSEWIHSELKAVGRILNQVETSQFKEIWQDVMGKECPQWIILAIQAVSQANQK</sequence>
<dbReference type="Gene3D" id="3.40.50.300">
    <property type="entry name" value="P-loop containing nucleotide triphosphate hydrolases"/>
    <property type="match status" value="1"/>
</dbReference>
<feature type="repeat" description="TPR" evidence="1">
    <location>
        <begin position="946"/>
        <end position="979"/>
    </location>
</feature>
<reference evidence="3" key="1">
    <citation type="submission" date="2022-04" db="EMBL/GenBank/DDBJ databases">
        <title>Complete genome sequence of a cyanobacterium, Nostoc sp. SO-36, isolated in Antarctica.</title>
        <authorList>
            <person name="Kanesaki Y."/>
            <person name="Effendi D."/>
            <person name="Sakamoto T."/>
            <person name="Ohtani S."/>
            <person name="Awai K."/>
        </authorList>
    </citation>
    <scope>NUCLEOTIDE SEQUENCE</scope>
    <source>
        <strain evidence="3">SO-36</strain>
    </source>
</reference>
<keyword evidence="4" id="KW-1185">Reference proteome</keyword>
<dbReference type="PANTHER" id="PTHR47691:SF3">
    <property type="entry name" value="HTH-TYPE TRANSCRIPTIONAL REGULATOR RV0890C-RELATED"/>
    <property type="match status" value="1"/>
</dbReference>
<dbReference type="SUPFAM" id="SSF48452">
    <property type="entry name" value="TPR-like"/>
    <property type="match status" value="2"/>
</dbReference>
<dbReference type="SMART" id="SM00028">
    <property type="entry name" value="TPR"/>
    <property type="match status" value="6"/>
</dbReference>
<organism evidence="3 4">
    <name type="scientific">Nostoc cf. commune SO-36</name>
    <dbReference type="NCBI Taxonomy" id="449208"/>
    <lineage>
        <taxon>Bacteria</taxon>
        <taxon>Bacillati</taxon>
        <taxon>Cyanobacteriota</taxon>
        <taxon>Cyanophyceae</taxon>
        <taxon>Nostocales</taxon>
        <taxon>Nostocaceae</taxon>
        <taxon>Nostoc</taxon>
    </lineage>
</organism>
<dbReference type="InterPro" id="IPR027417">
    <property type="entry name" value="P-loop_NTPase"/>
</dbReference>
<dbReference type="Pfam" id="PF12770">
    <property type="entry name" value="CHAT"/>
    <property type="match status" value="1"/>
</dbReference>
<dbReference type="InterPro" id="IPR024983">
    <property type="entry name" value="CHAT_dom"/>
</dbReference>
<accession>A0ABM7Z0I1</accession>
<dbReference type="InterPro" id="IPR011990">
    <property type="entry name" value="TPR-like_helical_dom_sf"/>
</dbReference>
<evidence type="ECO:0000259" key="2">
    <source>
        <dbReference type="Pfam" id="PF12770"/>
    </source>
</evidence>
<dbReference type="SUPFAM" id="SSF52540">
    <property type="entry name" value="P-loop containing nucleoside triphosphate hydrolases"/>
    <property type="match status" value="1"/>
</dbReference>
<evidence type="ECO:0000256" key="1">
    <source>
        <dbReference type="PROSITE-ProRule" id="PRU00339"/>
    </source>
</evidence>
<dbReference type="PROSITE" id="PS50005">
    <property type="entry name" value="TPR"/>
    <property type="match status" value="4"/>
</dbReference>
<dbReference type="InterPro" id="IPR019734">
    <property type="entry name" value="TPR_rpt"/>
</dbReference>
<feature type="domain" description="CHAT" evidence="2">
    <location>
        <begin position="101"/>
        <end position="342"/>
    </location>
</feature>
<gene>
    <name evidence="3" type="ORF">ANSO36C_22730</name>
</gene>
<feature type="repeat" description="TPR" evidence="1">
    <location>
        <begin position="1026"/>
        <end position="1059"/>
    </location>
</feature>